<keyword evidence="2" id="KW-0645">Protease</keyword>
<dbReference type="CDD" id="cd14309">
    <property type="entry name" value="UBA_scDdi1_like"/>
    <property type="match status" value="1"/>
</dbReference>
<dbReference type="SUPFAM" id="SSF50630">
    <property type="entry name" value="Acid proteases"/>
    <property type="match status" value="1"/>
</dbReference>
<evidence type="ECO:0000256" key="4">
    <source>
        <dbReference type="ARBA" id="ARBA00022801"/>
    </source>
</evidence>
<dbReference type="GO" id="GO:0006508">
    <property type="term" value="P:proteolysis"/>
    <property type="evidence" value="ECO:0007669"/>
    <property type="project" value="UniProtKB-KW"/>
</dbReference>
<dbReference type="InterPro" id="IPR019103">
    <property type="entry name" value="Peptidase_aspartic_DDI1-type"/>
</dbReference>
<evidence type="ECO:0000256" key="1">
    <source>
        <dbReference type="ARBA" id="ARBA00009136"/>
    </source>
</evidence>
<dbReference type="PANTHER" id="PTHR15397">
    <property type="entry name" value="SODIUM-GLUCOSE COTRANSPORTER REGULATORY PROTEIN -RELATED"/>
    <property type="match status" value="1"/>
</dbReference>
<dbReference type="Pfam" id="PF00627">
    <property type="entry name" value="UBA"/>
    <property type="match status" value="1"/>
</dbReference>
<dbReference type="EMBL" id="IACT01007933">
    <property type="protein sequence ID" value="LAC27045.1"/>
    <property type="molecule type" value="mRNA"/>
</dbReference>
<dbReference type="SUPFAM" id="SSF54236">
    <property type="entry name" value="Ubiquitin-like"/>
    <property type="match status" value="1"/>
</dbReference>
<reference evidence="7" key="1">
    <citation type="submission" date="2017-11" db="EMBL/GenBank/DDBJ databases">
        <title>The sensing device of the deep-sea amphipod.</title>
        <authorList>
            <person name="Kobayashi H."/>
            <person name="Nagahama T."/>
            <person name="Arai W."/>
            <person name="Sasagawa Y."/>
            <person name="Umeda M."/>
            <person name="Hayashi T."/>
            <person name="Nikaido I."/>
            <person name="Watanabe H."/>
            <person name="Oguri K."/>
            <person name="Kitazato H."/>
            <person name="Fujioka K."/>
            <person name="Kido Y."/>
            <person name="Takami H."/>
        </authorList>
    </citation>
    <scope>NUCLEOTIDE SEQUENCE</scope>
    <source>
        <tissue evidence="7">Whole body</tissue>
    </source>
</reference>
<dbReference type="AlphaFoldDB" id="A0A6A7GC65"/>
<dbReference type="SUPFAM" id="SSF46934">
    <property type="entry name" value="UBA-like"/>
    <property type="match status" value="1"/>
</dbReference>
<organism evidence="7">
    <name type="scientific">Hirondellea gigas</name>
    <dbReference type="NCBI Taxonomy" id="1518452"/>
    <lineage>
        <taxon>Eukaryota</taxon>
        <taxon>Metazoa</taxon>
        <taxon>Ecdysozoa</taxon>
        <taxon>Arthropoda</taxon>
        <taxon>Crustacea</taxon>
        <taxon>Multicrustacea</taxon>
        <taxon>Malacostraca</taxon>
        <taxon>Eumalacostraca</taxon>
        <taxon>Peracarida</taxon>
        <taxon>Amphipoda</taxon>
        <taxon>Amphilochidea</taxon>
        <taxon>Lysianassida</taxon>
        <taxon>Lysianassidira</taxon>
        <taxon>Lysianassoidea</taxon>
        <taxon>Lysianassidae</taxon>
        <taxon>Hirondellea</taxon>
    </lineage>
</organism>
<dbReference type="InterPro" id="IPR009060">
    <property type="entry name" value="UBA-like_sf"/>
</dbReference>
<evidence type="ECO:0000256" key="3">
    <source>
        <dbReference type="ARBA" id="ARBA00022750"/>
    </source>
</evidence>
<keyword evidence="3" id="KW-0064">Aspartyl protease</keyword>
<feature type="domain" description="UBA" evidence="6">
    <location>
        <begin position="393"/>
        <end position="437"/>
    </location>
</feature>
<dbReference type="InterPro" id="IPR015940">
    <property type="entry name" value="UBA"/>
</dbReference>
<evidence type="ECO:0000256" key="2">
    <source>
        <dbReference type="ARBA" id="ARBA00022670"/>
    </source>
</evidence>
<sequence length="439" mass="48177">MVQITFTAMTRNGEKTSQFTMESTTSVEHVKVLIEAQFGISLRSLTLNNTQMANELTLEAIGVKTGDLIIAEPQMMGNVPMVPPSVAPGELSSLDQVPPHIANDPILFQRCIRENPKLLQQLLHQNPTLAEAVLSDDPLFIRSIFQNFAQQDAQRRAAQQERLARLHADPMNLELQREIEEAIRLENVEQNMKTAVEHMPESFGRVVMLYVPCEVNGRTLTAFVDSGAQSTIMSRACAERIGIMRLVDTRWSGMAKGVGTAKIIGRVHLAQIKIKNRVLNCSFTILEQDGMEFLFGLDMLRRHQICIDLKANCFRIGDDEVPFLSEKDIPRMDEDEEKFPSSSSSSSSSAPSPSSSSARSSLPQLAPSSSSAHPNSSPSSSVGAAPSSQSTQSADSPFPAESIKKLTDLGFDRQSAISALHSFQGNVEMAAALLFQSRF</sequence>
<dbReference type="PANTHER" id="PTHR15397:SF3">
    <property type="entry name" value="DNA DAMAGE INDUCIBLE 1 HOMOLOG 2"/>
    <property type="match status" value="1"/>
</dbReference>
<dbReference type="InterPro" id="IPR029071">
    <property type="entry name" value="Ubiquitin-like_domsf"/>
</dbReference>
<feature type="region of interest" description="Disordered" evidence="5">
    <location>
        <begin position="325"/>
        <end position="401"/>
    </location>
</feature>
<dbReference type="GO" id="GO:0004190">
    <property type="term" value="F:aspartic-type endopeptidase activity"/>
    <property type="evidence" value="ECO:0007669"/>
    <property type="project" value="UniProtKB-KW"/>
</dbReference>
<proteinExistence type="evidence at transcript level"/>
<accession>A0A6A7GC65</accession>
<evidence type="ECO:0000259" key="6">
    <source>
        <dbReference type="PROSITE" id="PS50030"/>
    </source>
</evidence>
<dbReference type="PROSITE" id="PS50030">
    <property type="entry name" value="UBA"/>
    <property type="match status" value="1"/>
</dbReference>
<dbReference type="Pfam" id="PF09668">
    <property type="entry name" value="Asp_protease"/>
    <property type="match status" value="1"/>
</dbReference>
<feature type="compositionally biased region" description="Low complexity" evidence="5">
    <location>
        <begin position="340"/>
        <end position="390"/>
    </location>
</feature>
<dbReference type="InterPro" id="IPR021109">
    <property type="entry name" value="Peptidase_aspartic_dom_sf"/>
</dbReference>
<dbReference type="SMART" id="SM00165">
    <property type="entry name" value="UBA"/>
    <property type="match status" value="1"/>
</dbReference>
<evidence type="ECO:0000256" key="5">
    <source>
        <dbReference type="SAM" id="MobiDB-lite"/>
    </source>
</evidence>
<dbReference type="CDD" id="cd05479">
    <property type="entry name" value="RP_DDI"/>
    <property type="match status" value="1"/>
</dbReference>
<dbReference type="Gene3D" id="2.40.70.10">
    <property type="entry name" value="Acid Proteases"/>
    <property type="match status" value="1"/>
</dbReference>
<protein>
    <submittedName>
        <fullName evidence="7">DNA damage-inducible protein 1</fullName>
    </submittedName>
</protein>
<evidence type="ECO:0000313" key="7">
    <source>
        <dbReference type="EMBL" id="LAC27045.1"/>
    </source>
</evidence>
<comment type="similarity">
    <text evidence="1">Belongs to the DDI1 family.</text>
</comment>
<dbReference type="Gene3D" id="3.10.20.90">
    <property type="entry name" value="Phosphatidylinositol 3-kinase Catalytic Subunit, Chain A, domain 1"/>
    <property type="match status" value="1"/>
</dbReference>
<keyword evidence="4" id="KW-0378">Hydrolase</keyword>
<name>A0A6A7GC65_9CRUS</name>
<dbReference type="Gene3D" id="1.10.8.10">
    <property type="entry name" value="DNA helicase RuvA subunit, C-terminal domain"/>
    <property type="match status" value="1"/>
</dbReference>